<feature type="domain" description="Transposase Synechocystis PCC 6803" evidence="1">
    <location>
        <begin position="5"/>
        <end position="124"/>
    </location>
</feature>
<dbReference type="RefSeq" id="WP_353306746.1">
    <property type="nucleotide sequence ID" value="NZ_AP028955.1"/>
</dbReference>
<evidence type="ECO:0000259" key="1">
    <source>
        <dbReference type="Pfam" id="PF01710"/>
    </source>
</evidence>
<dbReference type="InterPro" id="IPR002622">
    <property type="entry name" value="Transposase_14"/>
</dbReference>
<evidence type="ECO:0000313" key="2">
    <source>
        <dbReference type="EMBL" id="BET38011.1"/>
    </source>
</evidence>
<dbReference type="Proteomes" id="UP001473424">
    <property type="component" value="Chromosome"/>
</dbReference>
<evidence type="ECO:0000313" key="3">
    <source>
        <dbReference type="Proteomes" id="UP001473424"/>
    </source>
</evidence>
<name>A0ABN7BV50_9MOLU</name>
<dbReference type="Gene3D" id="1.10.10.10">
    <property type="entry name" value="Winged helix-like DNA-binding domain superfamily/Winged helix DNA-binding domain"/>
    <property type="match status" value="1"/>
</dbReference>
<accession>A0ABN7BV50</accession>
<reference evidence="3" key="1">
    <citation type="journal article" date="2024" name="FEMS Microbiol. Lett.">
        <title>Genomic insights into Spiroplasma endosymbionts that induce male-killing and protective phenotypes in the pea aphid.</title>
        <authorList>
            <person name="Arai H."/>
            <person name="Legeai F."/>
            <person name="Kageyama D."/>
            <person name="Sugio A."/>
            <person name="Simon J.C."/>
        </authorList>
    </citation>
    <scope>NUCLEOTIDE SEQUENCE [LARGE SCALE GENOMIC DNA]</scope>
    <source>
        <strain evidence="3">sAp269</strain>
    </source>
</reference>
<sequence>MSKPYSEDLRRKVIETYESKNMKIKEICKVFNITRKTFFLWRKRKKETGNIKPILNYQKGHSHKIKDLDELKNYLEQNKDVTVQKVIEKFGDMTKETVYNYFKKLNYTYKNTFLYEQRDKNKQEDFLK</sequence>
<keyword evidence="3" id="KW-1185">Reference proteome</keyword>
<dbReference type="InterPro" id="IPR009057">
    <property type="entry name" value="Homeodomain-like_sf"/>
</dbReference>
<dbReference type="SUPFAM" id="SSF46689">
    <property type="entry name" value="Homeodomain-like"/>
    <property type="match status" value="1"/>
</dbReference>
<proteinExistence type="predicted"/>
<dbReference type="Pfam" id="PF01710">
    <property type="entry name" value="HTH_Tnp_IS630"/>
    <property type="match status" value="1"/>
</dbReference>
<dbReference type="EMBL" id="AP028955">
    <property type="protein sequence ID" value="BET38011.1"/>
    <property type="molecule type" value="Genomic_DNA"/>
</dbReference>
<gene>
    <name evidence="2" type="ORF">SAP269_06000</name>
</gene>
<organism evidence="2 3">
    <name type="scientific">Spiroplasma ixodetis</name>
    <dbReference type="NCBI Taxonomy" id="2141"/>
    <lineage>
        <taxon>Bacteria</taxon>
        <taxon>Bacillati</taxon>
        <taxon>Mycoplasmatota</taxon>
        <taxon>Mollicutes</taxon>
        <taxon>Entomoplasmatales</taxon>
        <taxon>Spiroplasmataceae</taxon>
        <taxon>Spiroplasma</taxon>
    </lineage>
</organism>
<protein>
    <recommendedName>
        <fullName evidence="1">Transposase Synechocystis PCC 6803 domain-containing protein</fullName>
    </recommendedName>
</protein>
<dbReference type="InterPro" id="IPR036388">
    <property type="entry name" value="WH-like_DNA-bd_sf"/>
</dbReference>